<evidence type="ECO:0000313" key="5">
    <source>
        <dbReference type="Proteomes" id="UP000315995"/>
    </source>
</evidence>
<dbReference type="InterPro" id="IPR001322">
    <property type="entry name" value="Lamin_tail_dom"/>
</dbReference>
<accession>A0A4Y6PT06</accession>
<feature type="compositionally biased region" description="Polar residues" evidence="1">
    <location>
        <begin position="228"/>
        <end position="240"/>
    </location>
</feature>
<sequence length="240" mass="26399">MRHTKYIGLIGLAALTGLTSACTPDDPGESPRTPLYRWGQEGEPSSGERGALMITEINFAGSITDDGTWDADDVFIELQNKHPRPINVSGWHLIIEGDVVATHRIPTLEDPIQPNDYLVVARKKDGAFGEAADVFIDNLELGTNRVKIELRDHDLRLMESAGSEEEEVFAGGWDTVTVRSMERVELIFGNRGETSRNWHAYSDTVGFDTIKEGYRKHTLASPGEANSADYSGSSTSGNFE</sequence>
<keyword evidence="2" id="KW-0732">Signal</keyword>
<evidence type="ECO:0000313" key="4">
    <source>
        <dbReference type="EMBL" id="QDG51452.1"/>
    </source>
</evidence>
<accession>A0A5B8Y8D2</accession>
<feature type="chain" id="PRO_5030106384" evidence="2">
    <location>
        <begin position="22"/>
        <end position="240"/>
    </location>
</feature>
<dbReference type="SUPFAM" id="SSF74853">
    <property type="entry name" value="Lamin A/C globular tail domain"/>
    <property type="match status" value="1"/>
</dbReference>
<evidence type="ECO:0000256" key="2">
    <source>
        <dbReference type="SAM" id="SignalP"/>
    </source>
</evidence>
<dbReference type="OrthoDB" id="5494081at2"/>
<evidence type="ECO:0000256" key="1">
    <source>
        <dbReference type="SAM" id="MobiDB-lite"/>
    </source>
</evidence>
<dbReference type="PROSITE" id="PS51257">
    <property type="entry name" value="PROKAR_LIPOPROTEIN"/>
    <property type="match status" value="1"/>
</dbReference>
<dbReference type="PROSITE" id="PS51841">
    <property type="entry name" value="LTD"/>
    <property type="match status" value="1"/>
</dbReference>
<feature type="domain" description="LTD" evidence="3">
    <location>
        <begin position="37"/>
        <end position="180"/>
    </location>
</feature>
<reference evidence="4 5" key="1">
    <citation type="submission" date="2019-06" db="EMBL/GenBank/DDBJ databases">
        <title>Persicimonas caeni gen. nov., sp. nov., a predatory bacterium isolated from solar saltern.</title>
        <authorList>
            <person name="Wang S."/>
        </authorList>
    </citation>
    <scope>NUCLEOTIDE SEQUENCE [LARGE SCALE GENOMIC DNA]</scope>
    <source>
        <strain evidence="4 5">YN101</strain>
    </source>
</reference>
<dbReference type="AlphaFoldDB" id="A0A4Y6PT06"/>
<gene>
    <name evidence="4" type="ORF">FIV42_12065</name>
</gene>
<feature type="region of interest" description="Disordered" evidence="1">
    <location>
        <begin position="23"/>
        <end position="47"/>
    </location>
</feature>
<dbReference type="EMBL" id="CP041186">
    <property type="protein sequence ID" value="QDG51452.1"/>
    <property type="molecule type" value="Genomic_DNA"/>
</dbReference>
<dbReference type="Proteomes" id="UP000315995">
    <property type="component" value="Chromosome"/>
</dbReference>
<dbReference type="InterPro" id="IPR036415">
    <property type="entry name" value="Lamin_tail_dom_sf"/>
</dbReference>
<feature type="signal peptide" evidence="2">
    <location>
        <begin position="1"/>
        <end position="21"/>
    </location>
</feature>
<protein>
    <submittedName>
        <fullName evidence="4">Lamin tail domain-containing protein</fullName>
    </submittedName>
</protein>
<evidence type="ECO:0000259" key="3">
    <source>
        <dbReference type="PROSITE" id="PS51841"/>
    </source>
</evidence>
<proteinExistence type="predicted"/>
<name>A0A4Y6PT06_PERCE</name>
<organism evidence="4 5">
    <name type="scientific">Persicimonas caeni</name>
    <dbReference type="NCBI Taxonomy" id="2292766"/>
    <lineage>
        <taxon>Bacteria</taxon>
        <taxon>Deltaproteobacteria</taxon>
        <taxon>Bradymonadales</taxon>
        <taxon>Bradymonadaceae</taxon>
        <taxon>Persicimonas</taxon>
    </lineage>
</organism>
<dbReference type="RefSeq" id="WP_141197932.1">
    <property type="nucleotide sequence ID" value="NZ_CP041186.1"/>
</dbReference>
<keyword evidence="5" id="KW-1185">Reference proteome</keyword>
<feature type="region of interest" description="Disordered" evidence="1">
    <location>
        <begin position="219"/>
        <end position="240"/>
    </location>
</feature>